<comment type="caution">
    <text evidence="2">The sequence shown here is derived from an EMBL/GenBank/DDBJ whole genome shotgun (WGS) entry which is preliminary data.</text>
</comment>
<dbReference type="AlphaFoldDB" id="A0A2A9FDG7"/>
<name>A0A2A9FDG7_9PSEU</name>
<feature type="compositionally biased region" description="Basic and acidic residues" evidence="1">
    <location>
        <begin position="27"/>
        <end position="44"/>
    </location>
</feature>
<evidence type="ECO:0000256" key="1">
    <source>
        <dbReference type="SAM" id="MobiDB-lite"/>
    </source>
</evidence>
<keyword evidence="3" id="KW-1185">Reference proteome</keyword>
<dbReference type="EMBL" id="PDJK01000002">
    <property type="protein sequence ID" value="PFG48612.1"/>
    <property type="molecule type" value="Genomic_DNA"/>
</dbReference>
<accession>A0A2A9FDG7</accession>
<gene>
    <name evidence="2" type="ORF">ATK36_3712</name>
</gene>
<protein>
    <submittedName>
        <fullName evidence="2">Uncharacterized protein</fullName>
    </submittedName>
</protein>
<evidence type="ECO:0000313" key="2">
    <source>
        <dbReference type="EMBL" id="PFG48612.1"/>
    </source>
</evidence>
<sequence>MKGPFTDSESVKGPFTDPRQVRHTPRGGRDQHESDLVHAFHETGADDLDQYRVGGHSAERPSSVSSSSSTVAAPL</sequence>
<organism evidence="2 3">
    <name type="scientific">Amycolatopsis sulphurea</name>
    <dbReference type="NCBI Taxonomy" id="76022"/>
    <lineage>
        <taxon>Bacteria</taxon>
        <taxon>Bacillati</taxon>
        <taxon>Actinomycetota</taxon>
        <taxon>Actinomycetes</taxon>
        <taxon>Pseudonocardiales</taxon>
        <taxon>Pseudonocardiaceae</taxon>
        <taxon>Amycolatopsis</taxon>
    </lineage>
</organism>
<reference evidence="2 3" key="1">
    <citation type="submission" date="2017-10" db="EMBL/GenBank/DDBJ databases">
        <title>Sequencing the genomes of 1000 actinobacteria strains.</title>
        <authorList>
            <person name="Klenk H.-P."/>
        </authorList>
    </citation>
    <scope>NUCLEOTIDE SEQUENCE [LARGE SCALE GENOMIC DNA]</scope>
    <source>
        <strain evidence="2 3">DSM 46092</strain>
    </source>
</reference>
<dbReference type="Proteomes" id="UP000243542">
    <property type="component" value="Unassembled WGS sequence"/>
</dbReference>
<evidence type="ECO:0000313" key="3">
    <source>
        <dbReference type="Proteomes" id="UP000243542"/>
    </source>
</evidence>
<proteinExistence type="predicted"/>
<feature type="region of interest" description="Disordered" evidence="1">
    <location>
        <begin position="1"/>
        <end position="75"/>
    </location>
</feature>